<dbReference type="OrthoDB" id="8100461at2"/>
<dbReference type="AlphaFoldDB" id="A0A2P7SE87"/>
<comment type="caution">
    <text evidence="2">The sequence shown here is derived from an EMBL/GenBank/DDBJ whole genome shotgun (WGS) entry which is preliminary data.</text>
</comment>
<gene>
    <name evidence="2" type="ORF">C7I85_12205</name>
</gene>
<proteinExistence type="predicted"/>
<dbReference type="RefSeq" id="WP_106724263.1">
    <property type="nucleotide sequence ID" value="NZ_PXYL01000005.1"/>
</dbReference>
<evidence type="ECO:0000313" key="2">
    <source>
        <dbReference type="EMBL" id="PSJ60798.1"/>
    </source>
</evidence>
<feature type="region of interest" description="Disordered" evidence="1">
    <location>
        <begin position="282"/>
        <end position="337"/>
    </location>
</feature>
<protein>
    <submittedName>
        <fullName evidence="2">Uncharacterized protein</fullName>
    </submittedName>
</protein>
<feature type="compositionally biased region" description="Polar residues" evidence="1">
    <location>
        <begin position="296"/>
        <end position="307"/>
    </location>
</feature>
<name>A0A2P7SE87_9HYPH</name>
<evidence type="ECO:0000313" key="3">
    <source>
        <dbReference type="Proteomes" id="UP000240653"/>
    </source>
</evidence>
<accession>A0A2P7SE87</accession>
<organism evidence="2 3">
    <name type="scientific">Pseudaminobacter soli</name>
    <name type="common">ex Li et al. 2025</name>
    <dbReference type="NCBI Taxonomy" id="1295366"/>
    <lineage>
        <taxon>Bacteria</taxon>
        <taxon>Pseudomonadati</taxon>
        <taxon>Pseudomonadota</taxon>
        <taxon>Alphaproteobacteria</taxon>
        <taxon>Hyphomicrobiales</taxon>
        <taxon>Phyllobacteriaceae</taxon>
        <taxon>Pseudaminobacter</taxon>
    </lineage>
</organism>
<dbReference type="EMBL" id="PXYL01000005">
    <property type="protein sequence ID" value="PSJ60798.1"/>
    <property type="molecule type" value="Genomic_DNA"/>
</dbReference>
<keyword evidence="3" id="KW-1185">Reference proteome</keyword>
<evidence type="ECO:0000256" key="1">
    <source>
        <dbReference type="SAM" id="MobiDB-lite"/>
    </source>
</evidence>
<dbReference type="Proteomes" id="UP000240653">
    <property type="component" value="Unassembled WGS sequence"/>
</dbReference>
<sequence>MNEIITQDGEVIEGMQVQAPSSSMAVQLQKAEIDQQITTAHAFPRSLKRVQSAIMSMATLDEESAEECMYALPRGGKPIKGPSVRFAEILKQAYGNCRAAARVVHVDRIEMFVEAEGVFHDLETNSATTTRVRRRISDRRGKVFNDDMIIVTGNAACAIAKRNAILDGIPKPLWRKAYETIQATITGDVTTLSENREKAFKALAAFGVKPEQVYQSLGIEGVEDISVDHIATLRGMYSALKNGEATVEEMFVGTVKPVSDHQKIADPLADEPVSAPIVDEPAASASEPTIEHKESSAPSTDVGSDSIPSPDGAAADLSAQTGDEEAGAEAADGQSAASASTYSRADCLKAFMTTATDKDLTVTERRDLLEQSKGWWKEALPNDLEFVRACLSNCDKVAKGELGADDARKYLEGLL</sequence>
<reference evidence="2 3" key="1">
    <citation type="submission" date="2018-03" db="EMBL/GenBank/DDBJ databases">
        <title>The draft genome of Mesorhizobium soli JCM 19897.</title>
        <authorList>
            <person name="Li L."/>
            <person name="Liu L."/>
            <person name="Liang L."/>
            <person name="Wang T."/>
            <person name="Zhang X."/>
        </authorList>
    </citation>
    <scope>NUCLEOTIDE SEQUENCE [LARGE SCALE GENOMIC DNA]</scope>
    <source>
        <strain evidence="2 3">JCM 19897</strain>
    </source>
</reference>
<feature type="compositionally biased region" description="Low complexity" evidence="1">
    <location>
        <begin position="328"/>
        <end position="337"/>
    </location>
</feature>